<feature type="transmembrane region" description="Helical" evidence="6">
    <location>
        <begin position="153"/>
        <end position="171"/>
    </location>
</feature>
<feature type="transmembrane region" description="Helical" evidence="6">
    <location>
        <begin position="123"/>
        <end position="144"/>
    </location>
</feature>
<dbReference type="Pfam" id="PF13564">
    <property type="entry name" value="DoxX_2"/>
    <property type="match status" value="1"/>
</dbReference>
<proteinExistence type="predicted"/>
<name>A0A372IIT4_9BACT</name>
<evidence type="ECO:0000256" key="2">
    <source>
        <dbReference type="ARBA" id="ARBA00022692"/>
    </source>
</evidence>
<feature type="region of interest" description="Disordered" evidence="5">
    <location>
        <begin position="1"/>
        <end position="22"/>
    </location>
</feature>
<dbReference type="InterPro" id="IPR032808">
    <property type="entry name" value="DoxX"/>
</dbReference>
<keyword evidence="2 6" id="KW-0812">Transmembrane</keyword>
<keyword evidence="3 6" id="KW-1133">Transmembrane helix</keyword>
<evidence type="ECO:0000256" key="4">
    <source>
        <dbReference type="ARBA" id="ARBA00023136"/>
    </source>
</evidence>
<protein>
    <submittedName>
        <fullName evidence="7">DoxX family protein</fullName>
    </submittedName>
</protein>
<dbReference type="EMBL" id="QVQT01000010">
    <property type="protein sequence ID" value="RFU14817.1"/>
    <property type="molecule type" value="Genomic_DNA"/>
</dbReference>
<reference evidence="7 8" key="1">
    <citation type="submission" date="2018-08" db="EMBL/GenBank/DDBJ databases">
        <title>Acidipila sp. 4G-K13, an acidobacterium isolated from forest soil.</title>
        <authorList>
            <person name="Gao Z.-H."/>
            <person name="Qiu L.-H."/>
        </authorList>
    </citation>
    <scope>NUCLEOTIDE SEQUENCE [LARGE SCALE GENOMIC DNA]</scope>
    <source>
        <strain evidence="7 8">4G-K13</strain>
    </source>
</reference>
<keyword evidence="4 6" id="KW-0472">Membrane</keyword>
<comment type="caution">
    <text evidence="7">The sequence shown here is derived from an EMBL/GenBank/DDBJ whole genome shotgun (WGS) entry which is preliminary data.</text>
</comment>
<feature type="transmembrane region" description="Helical" evidence="6">
    <location>
        <begin position="183"/>
        <end position="199"/>
    </location>
</feature>
<dbReference type="PROSITE" id="PS51257">
    <property type="entry name" value="PROKAR_LIPOPROTEIN"/>
    <property type="match status" value="1"/>
</dbReference>
<sequence>MCLRLHRTPSERKSGAGSISASGWGQPAVAAAASCSTGCSCLCCSAIAGRLQNDLNHLNRSERIAFDMKAEHTIDKSVQAGRATQIAAMIMTGLVAFVWVYFGRLYLIHDPAEWRIASQQLGYPLYILPLIGVTHILGGVGLLIPNVPRLTEWVYAGLAITLLLAFCSQLNGGGSTWDKFDPILVMAFVFASYVLRRCMRANRWSI</sequence>
<evidence type="ECO:0000313" key="8">
    <source>
        <dbReference type="Proteomes" id="UP000264702"/>
    </source>
</evidence>
<evidence type="ECO:0000313" key="7">
    <source>
        <dbReference type="EMBL" id="RFU14817.1"/>
    </source>
</evidence>
<dbReference type="GO" id="GO:0016020">
    <property type="term" value="C:membrane"/>
    <property type="evidence" value="ECO:0007669"/>
    <property type="project" value="UniProtKB-SubCell"/>
</dbReference>
<evidence type="ECO:0000256" key="1">
    <source>
        <dbReference type="ARBA" id="ARBA00004141"/>
    </source>
</evidence>
<evidence type="ECO:0000256" key="3">
    <source>
        <dbReference type="ARBA" id="ARBA00022989"/>
    </source>
</evidence>
<organism evidence="7 8">
    <name type="scientific">Paracidobacterium acidisoli</name>
    <dbReference type="NCBI Taxonomy" id="2303751"/>
    <lineage>
        <taxon>Bacteria</taxon>
        <taxon>Pseudomonadati</taxon>
        <taxon>Acidobacteriota</taxon>
        <taxon>Terriglobia</taxon>
        <taxon>Terriglobales</taxon>
        <taxon>Acidobacteriaceae</taxon>
        <taxon>Paracidobacterium</taxon>
    </lineage>
</organism>
<evidence type="ECO:0000256" key="5">
    <source>
        <dbReference type="SAM" id="MobiDB-lite"/>
    </source>
</evidence>
<comment type="subcellular location">
    <subcellularLocation>
        <location evidence="1">Membrane</location>
        <topology evidence="1">Multi-pass membrane protein</topology>
    </subcellularLocation>
</comment>
<feature type="transmembrane region" description="Helical" evidence="6">
    <location>
        <begin position="86"/>
        <end position="103"/>
    </location>
</feature>
<dbReference type="AlphaFoldDB" id="A0A372IIT4"/>
<evidence type="ECO:0000256" key="6">
    <source>
        <dbReference type="SAM" id="Phobius"/>
    </source>
</evidence>
<gene>
    <name evidence="7" type="ORF">D0Y96_20130</name>
</gene>
<keyword evidence="8" id="KW-1185">Reference proteome</keyword>
<dbReference type="Proteomes" id="UP000264702">
    <property type="component" value="Unassembled WGS sequence"/>
</dbReference>
<accession>A0A372IIT4</accession>